<evidence type="ECO:0000256" key="3">
    <source>
        <dbReference type="ARBA" id="ARBA00022491"/>
    </source>
</evidence>
<evidence type="ECO:0000313" key="13">
    <source>
        <dbReference type="EMBL" id="CAH7681639.1"/>
    </source>
</evidence>
<dbReference type="EMBL" id="CALTRL010003660">
    <property type="protein sequence ID" value="CAH7681639.1"/>
    <property type="molecule type" value="Genomic_DNA"/>
</dbReference>
<evidence type="ECO:0000256" key="9">
    <source>
        <dbReference type="RuleBase" id="RU000383"/>
    </source>
</evidence>
<evidence type="ECO:0000259" key="12">
    <source>
        <dbReference type="SMART" id="SM00385"/>
    </source>
</evidence>
<comment type="subcellular location">
    <subcellularLocation>
        <location evidence="1">Nucleus</location>
    </subcellularLocation>
</comment>
<dbReference type="GO" id="GO:0016538">
    <property type="term" value="F:cyclin-dependent protein serine/threonine kinase regulator activity"/>
    <property type="evidence" value="ECO:0007669"/>
    <property type="project" value="InterPro"/>
</dbReference>
<reference evidence="14" key="1">
    <citation type="submission" date="2022-06" db="EMBL/GenBank/DDBJ databases">
        <authorList>
            <consortium name="SYNGENTA / RWTH Aachen University"/>
        </authorList>
    </citation>
    <scope>NUCLEOTIDE SEQUENCE</scope>
</reference>
<accession>A0AAV0B8D5</accession>
<evidence type="ECO:0000256" key="1">
    <source>
        <dbReference type="ARBA" id="ARBA00004123"/>
    </source>
</evidence>
<evidence type="ECO:0000256" key="4">
    <source>
        <dbReference type="ARBA" id="ARBA00023015"/>
    </source>
</evidence>
<evidence type="ECO:0000256" key="8">
    <source>
        <dbReference type="ARBA" id="ARBA00023242"/>
    </source>
</evidence>
<dbReference type="GO" id="GO:0005634">
    <property type="term" value="C:nucleus"/>
    <property type="evidence" value="ECO:0007669"/>
    <property type="project" value="UniProtKB-SubCell"/>
</dbReference>
<dbReference type="FunFam" id="1.10.472.10:FF:000076">
    <property type="entry name" value="RNA polymerase II holoenzyme cyclin-like subunit"/>
    <property type="match status" value="1"/>
</dbReference>
<feature type="domain" description="Cyclin-like" evidence="12">
    <location>
        <begin position="193"/>
        <end position="340"/>
    </location>
</feature>
<keyword evidence="4" id="KW-0805">Transcription regulation</keyword>
<keyword evidence="3" id="KW-0678">Repressor</keyword>
<keyword evidence="11" id="KW-0812">Transmembrane</keyword>
<name>A0AAV0B8D5_PHAPC</name>
<proteinExistence type="inferred from homology"/>
<dbReference type="EMBL" id="CALTRL010004069">
    <property type="protein sequence ID" value="CAH7682410.1"/>
    <property type="molecule type" value="Genomic_DNA"/>
</dbReference>
<comment type="similarity">
    <text evidence="2">Belongs to the cyclin family. Cyclin C subfamily.</text>
</comment>
<dbReference type="GO" id="GO:0006357">
    <property type="term" value="P:regulation of transcription by RNA polymerase II"/>
    <property type="evidence" value="ECO:0007669"/>
    <property type="project" value="InterPro"/>
</dbReference>
<dbReference type="InterPro" id="IPR006671">
    <property type="entry name" value="Cyclin_N"/>
</dbReference>
<keyword evidence="6" id="KW-0010">Activator</keyword>
<dbReference type="InterPro" id="IPR013763">
    <property type="entry name" value="Cyclin-like_dom"/>
</dbReference>
<dbReference type="AlphaFoldDB" id="A0AAV0B8D5"/>
<evidence type="ECO:0000256" key="11">
    <source>
        <dbReference type="SAM" id="Phobius"/>
    </source>
</evidence>
<keyword evidence="5 9" id="KW-0195">Cyclin</keyword>
<dbReference type="CDD" id="cd20513">
    <property type="entry name" value="CYCLIN_CCNC_rpt1"/>
    <property type="match status" value="1"/>
</dbReference>
<evidence type="ECO:0000313" key="15">
    <source>
        <dbReference type="Proteomes" id="UP001153365"/>
    </source>
</evidence>
<feature type="compositionally biased region" description="Polar residues" evidence="10">
    <location>
        <begin position="281"/>
        <end position="299"/>
    </location>
</feature>
<evidence type="ECO:0000256" key="5">
    <source>
        <dbReference type="ARBA" id="ARBA00023127"/>
    </source>
</evidence>
<dbReference type="InterPro" id="IPR043198">
    <property type="entry name" value="Cyclin/Ssn8"/>
</dbReference>
<feature type="compositionally biased region" description="Low complexity" evidence="10">
    <location>
        <begin position="300"/>
        <end position="313"/>
    </location>
</feature>
<dbReference type="Pfam" id="PF00134">
    <property type="entry name" value="Cyclin_N"/>
    <property type="match status" value="1"/>
</dbReference>
<evidence type="ECO:0000256" key="6">
    <source>
        <dbReference type="ARBA" id="ARBA00023159"/>
    </source>
</evidence>
<keyword evidence="11" id="KW-0472">Membrane</keyword>
<gene>
    <name evidence="13" type="ORF">PPACK8108_LOCUS14267</name>
    <name evidence="14" type="ORF">PPACK8108_LOCUS15325</name>
</gene>
<evidence type="ECO:0000256" key="10">
    <source>
        <dbReference type="SAM" id="MobiDB-lite"/>
    </source>
</evidence>
<keyword evidence="11" id="KW-1133">Transmembrane helix</keyword>
<protein>
    <submittedName>
        <fullName evidence="14">Cyclin-like protein</fullName>
    </submittedName>
</protein>
<feature type="region of interest" description="Disordered" evidence="10">
    <location>
        <begin position="256"/>
        <end position="313"/>
    </location>
</feature>
<feature type="domain" description="Cyclin-like" evidence="12">
    <location>
        <begin position="48"/>
        <end position="142"/>
    </location>
</feature>
<dbReference type="Gene3D" id="1.10.472.10">
    <property type="entry name" value="Cyclin-like"/>
    <property type="match status" value="2"/>
</dbReference>
<evidence type="ECO:0000313" key="14">
    <source>
        <dbReference type="EMBL" id="CAH7682410.1"/>
    </source>
</evidence>
<dbReference type="PANTHER" id="PTHR10026">
    <property type="entry name" value="CYCLIN"/>
    <property type="match status" value="1"/>
</dbReference>
<sequence>MAANYWLSSHANSHILTRHDLRKSPGRSTDLNYATEREMACINIWSSNVIHKIAKRIGCRQIVTATAVTYFRRFYVKNAISETDPCLVAAACMYVATKVEESPSHIKTVLEAAKFVFSEYPSLGPFPSEATVLAEMEFYLIEDLDFHLMVWQPYRDLAQFTGRENSALPIEAVEKMAEWMPPPGSAAYQEFQREIDRQASMLDLSVEALQMAWFIINDTYRTDLILLYPPYIIALAAIYVTVVLQPHPSLRAIKALPPPTMMHRSSTEQLGPHSRTRQTSHAHGGSQLSNLAASHSVENSATSSPSGPSSTTSKVVPLDFFARFPISMALVLEVVQEIVASYELWNRLEHPSLSIHRPPQNPTEIDTGLSAARLNRPFRSANLVSSISKATPQSSPMDLPLAVQAEDKLADEKVVELLVRMRKAREHDLQSFSP</sequence>
<evidence type="ECO:0000256" key="7">
    <source>
        <dbReference type="ARBA" id="ARBA00023163"/>
    </source>
</evidence>
<keyword evidence="8" id="KW-0539">Nucleus</keyword>
<keyword evidence="15" id="KW-1185">Reference proteome</keyword>
<keyword evidence="7" id="KW-0804">Transcription</keyword>
<comment type="caution">
    <text evidence="14">The sequence shown here is derived from an EMBL/GenBank/DDBJ whole genome shotgun (WGS) entry which is preliminary data.</text>
</comment>
<evidence type="ECO:0000256" key="2">
    <source>
        <dbReference type="ARBA" id="ARBA00008638"/>
    </source>
</evidence>
<dbReference type="Proteomes" id="UP001153365">
    <property type="component" value="Unassembled WGS sequence"/>
</dbReference>
<organism evidence="14 15">
    <name type="scientific">Phakopsora pachyrhizi</name>
    <name type="common">Asian soybean rust disease fungus</name>
    <dbReference type="NCBI Taxonomy" id="170000"/>
    <lineage>
        <taxon>Eukaryota</taxon>
        <taxon>Fungi</taxon>
        <taxon>Dikarya</taxon>
        <taxon>Basidiomycota</taxon>
        <taxon>Pucciniomycotina</taxon>
        <taxon>Pucciniomycetes</taxon>
        <taxon>Pucciniales</taxon>
        <taxon>Phakopsoraceae</taxon>
        <taxon>Phakopsora</taxon>
    </lineage>
</organism>
<feature type="transmembrane region" description="Helical" evidence="11">
    <location>
        <begin position="225"/>
        <end position="244"/>
    </location>
</feature>
<dbReference type="SMART" id="SM00385">
    <property type="entry name" value="CYCLIN"/>
    <property type="match status" value="2"/>
</dbReference>
<dbReference type="InterPro" id="IPR036915">
    <property type="entry name" value="Cyclin-like_sf"/>
</dbReference>
<dbReference type="SUPFAM" id="SSF47954">
    <property type="entry name" value="Cyclin-like"/>
    <property type="match status" value="2"/>
</dbReference>